<keyword evidence="3" id="KW-1185">Reference proteome</keyword>
<feature type="compositionally biased region" description="Polar residues" evidence="1">
    <location>
        <begin position="101"/>
        <end position="113"/>
    </location>
</feature>
<comment type="caution">
    <text evidence="2">The sequence shown here is derived from an EMBL/GenBank/DDBJ whole genome shotgun (WGS) entry which is preliminary data.</text>
</comment>
<feature type="compositionally biased region" description="Basic and acidic residues" evidence="1">
    <location>
        <begin position="116"/>
        <end position="130"/>
    </location>
</feature>
<protein>
    <submittedName>
        <fullName evidence="2">Uncharacterized protein</fullName>
    </submittedName>
</protein>
<sequence>MKSIIYIKGGVQSASAESRMNEYALTILHFQIVRTETNDDHSKVYRSTGLQVYWSTGLLVYWSALSELLSKDTTGTLQSNEPKHTMVGALGAEKEALPTPEWSSELGTHSTTEPPQPEHIRDRGRGERWTQESGPLGQILNLQVQTGVV</sequence>
<name>A0A4Z2J780_9TELE</name>
<evidence type="ECO:0000256" key="1">
    <source>
        <dbReference type="SAM" id="MobiDB-lite"/>
    </source>
</evidence>
<evidence type="ECO:0000313" key="2">
    <source>
        <dbReference type="EMBL" id="TNN85887.1"/>
    </source>
</evidence>
<dbReference type="AlphaFoldDB" id="A0A4Z2J780"/>
<proteinExistence type="predicted"/>
<dbReference type="Proteomes" id="UP000314294">
    <property type="component" value="Unassembled WGS sequence"/>
</dbReference>
<evidence type="ECO:0000313" key="3">
    <source>
        <dbReference type="Proteomes" id="UP000314294"/>
    </source>
</evidence>
<reference evidence="2 3" key="1">
    <citation type="submission" date="2019-03" db="EMBL/GenBank/DDBJ databases">
        <title>First draft genome of Liparis tanakae, snailfish: a comprehensive survey of snailfish specific genes.</title>
        <authorList>
            <person name="Kim W."/>
            <person name="Song I."/>
            <person name="Jeong J.-H."/>
            <person name="Kim D."/>
            <person name="Kim S."/>
            <person name="Ryu S."/>
            <person name="Song J.Y."/>
            <person name="Lee S.K."/>
        </authorList>
    </citation>
    <scope>NUCLEOTIDE SEQUENCE [LARGE SCALE GENOMIC DNA]</scope>
    <source>
        <tissue evidence="2">Muscle</tissue>
    </source>
</reference>
<organism evidence="2 3">
    <name type="scientific">Liparis tanakae</name>
    <name type="common">Tanaka's snailfish</name>
    <dbReference type="NCBI Taxonomy" id="230148"/>
    <lineage>
        <taxon>Eukaryota</taxon>
        <taxon>Metazoa</taxon>
        <taxon>Chordata</taxon>
        <taxon>Craniata</taxon>
        <taxon>Vertebrata</taxon>
        <taxon>Euteleostomi</taxon>
        <taxon>Actinopterygii</taxon>
        <taxon>Neopterygii</taxon>
        <taxon>Teleostei</taxon>
        <taxon>Neoteleostei</taxon>
        <taxon>Acanthomorphata</taxon>
        <taxon>Eupercaria</taxon>
        <taxon>Perciformes</taxon>
        <taxon>Cottioidei</taxon>
        <taxon>Cottales</taxon>
        <taxon>Liparidae</taxon>
        <taxon>Liparis</taxon>
    </lineage>
</organism>
<dbReference type="EMBL" id="SRLO01000018">
    <property type="protein sequence ID" value="TNN85887.1"/>
    <property type="molecule type" value="Genomic_DNA"/>
</dbReference>
<gene>
    <name evidence="2" type="ORF">EYF80_003731</name>
</gene>
<feature type="region of interest" description="Disordered" evidence="1">
    <location>
        <begin position="96"/>
        <end position="136"/>
    </location>
</feature>
<accession>A0A4Z2J780</accession>